<keyword evidence="1 5" id="KW-0479">Metal-binding</keyword>
<gene>
    <name evidence="7" type="ORF">EVEC_LOCUS4051</name>
</gene>
<dbReference type="STRING" id="51028.A0A0N4V2U4"/>
<dbReference type="Proteomes" id="UP000274131">
    <property type="component" value="Unassembled WGS sequence"/>
</dbReference>
<dbReference type="Gene3D" id="4.10.1000.10">
    <property type="entry name" value="Zinc finger, CCCH-type"/>
    <property type="match status" value="1"/>
</dbReference>
<dbReference type="PROSITE" id="PS50103">
    <property type="entry name" value="ZF_C3H1"/>
    <property type="match status" value="2"/>
</dbReference>
<dbReference type="AlphaFoldDB" id="A0A0N4V2U4"/>
<evidence type="ECO:0000256" key="1">
    <source>
        <dbReference type="ARBA" id="ARBA00022723"/>
    </source>
</evidence>
<feature type="domain" description="C3H1-type" evidence="6">
    <location>
        <begin position="78"/>
        <end position="106"/>
    </location>
</feature>
<sequence>SDERWLIPEVTVKFLILEFRKANAYKTALCQAFKASGFCSYGSACRFAHGERELRLPPQVMNRSFIFTLSIQQKTHPKYKTQLCNKFALFGRCPYGPRCQFIHQRPNNLCFRQLTLHLLVLAVLIADFCVTIQAEDPKMGGKEEEIPSDIGFDVGEPPFPHHIDAWCVFLYIFLKIY</sequence>
<dbReference type="OrthoDB" id="410307at2759"/>
<dbReference type="InterPro" id="IPR000571">
    <property type="entry name" value="Znf_CCCH"/>
</dbReference>
<keyword evidence="4 5" id="KW-0862">Zinc</keyword>
<evidence type="ECO:0000256" key="2">
    <source>
        <dbReference type="ARBA" id="ARBA00022737"/>
    </source>
</evidence>
<proteinExistence type="predicted"/>
<dbReference type="Gene3D" id="6.10.250.3220">
    <property type="match status" value="1"/>
</dbReference>
<reference evidence="9" key="1">
    <citation type="submission" date="2017-02" db="UniProtKB">
        <authorList>
            <consortium name="WormBaseParasite"/>
        </authorList>
    </citation>
    <scope>IDENTIFICATION</scope>
</reference>
<accession>A0A0N4V2U4</accession>
<protein>
    <submittedName>
        <fullName evidence="9">C3H1-type domain-containing protein</fullName>
    </submittedName>
</protein>
<dbReference type="FunFam" id="4.10.1000.10:FF:000001">
    <property type="entry name" value="zinc finger CCCH domain-containing protein 15-like"/>
    <property type="match status" value="1"/>
</dbReference>
<feature type="zinc finger region" description="C3H1-type" evidence="5">
    <location>
        <begin position="24"/>
        <end position="52"/>
    </location>
</feature>
<feature type="zinc finger region" description="C3H1-type" evidence="5">
    <location>
        <begin position="78"/>
        <end position="106"/>
    </location>
</feature>
<name>A0A0N4V2U4_ENTVE</name>
<keyword evidence="3 5" id="KW-0863">Zinc-finger</keyword>
<dbReference type="GO" id="GO:0010468">
    <property type="term" value="P:regulation of gene expression"/>
    <property type="evidence" value="ECO:0007669"/>
    <property type="project" value="UniProtKB-ARBA"/>
</dbReference>
<evidence type="ECO:0000313" key="9">
    <source>
        <dbReference type="WBParaSite" id="EVEC_0000434301-mRNA-1"/>
    </source>
</evidence>
<dbReference type="SUPFAM" id="SSF90229">
    <property type="entry name" value="CCCH zinc finger"/>
    <property type="match status" value="2"/>
</dbReference>
<dbReference type="GO" id="GO:0008270">
    <property type="term" value="F:zinc ion binding"/>
    <property type="evidence" value="ECO:0007669"/>
    <property type="project" value="UniProtKB-KW"/>
</dbReference>
<evidence type="ECO:0000313" key="7">
    <source>
        <dbReference type="EMBL" id="VDD89300.1"/>
    </source>
</evidence>
<dbReference type="GO" id="GO:0005829">
    <property type="term" value="C:cytosol"/>
    <property type="evidence" value="ECO:0007669"/>
    <property type="project" value="TreeGrafter"/>
</dbReference>
<evidence type="ECO:0000256" key="4">
    <source>
        <dbReference type="ARBA" id="ARBA00022833"/>
    </source>
</evidence>
<dbReference type="Pfam" id="PF00642">
    <property type="entry name" value="zf-CCCH"/>
    <property type="match status" value="2"/>
</dbReference>
<dbReference type="PANTHER" id="PTHR12547:SF144">
    <property type="entry name" value="C3H1-TYPE DOMAIN-CONTAINING PROTEIN"/>
    <property type="match status" value="1"/>
</dbReference>
<dbReference type="WBParaSite" id="EVEC_0000434301-mRNA-1">
    <property type="protein sequence ID" value="EVEC_0000434301-mRNA-1"/>
    <property type="gene ID" value="EVEC_0000434301"/>
</dbReference>
<reference evidence="7 8" key="2">
    <citation type="submission" date="2018-10" db="EMBL/GenBank/DDBJ databases">
        <authorList>
            <consortium name="Pathogen Informatics"/>
        </authorList>
    </citation>
    <scope>NUCLEOTIDE SEQUENCE [LARGE SCALE GENOMIC DNA]</scope>
</reference>
<evidence type="ECO:0000256" key="5">
    <source>
        <dbReference type="PROSITE-ProRule" id="PRU00723"/>
    </source>
</evidence>
<dbReference type="GO" id="GO:0080090">
    <property type="term" value="P:regulation of primary metabolic process"/>
    <property type="evidence" value="ECO:0007669"/>
    <property type="project" value="UniProtKB-ARBA"/>
</dbReference>
<dbReference type="PANTHER" id="PTHR12547">
    <property type="entry name" value="CCCH ZINC FINGER/TIS11-RELATED"/>
    <property type="match status" value="1"/>
</dbReference>
<organism evidence="9">
    <name type="scientific">Enterobius vermicularis</name>
    <name type="common">Human pinworm</name>
    <dbReference type="NCBI Taxonomy" id="51028"/>
    <lineage>
        <taxon>Eukaryota</taxon>
        <taxon>Metazoa</taxon>
        <taxon>Ecdysozoa</taxon>
        <taxon>Nematoda</taxon>
        <taxon>Chromadorea</taxon>
        <taxon>Rhabditida</taxon>
        <taxon>Spirurina</taxon>
        <taxon>Oxyuridomorpha</taxon>
        <taxon>Oxyuroidea</taxon>
        <taxon>Oxyuridae</taxon>
        <taxon>Enterobius</taxon>
    </lineage>
</organism>
<keyword evidence="8" id="KW-1185">Reference proteome</keyword>
<dbReference type="InterPro" id="IPR045877">
    <property type="entry name" value="ZFP36-like"/>
</dbReference>
<evidence type="ECO:0000259" key="6">
    <source>
        <dbReference type="PROSITE" id="PS50103"/>
    </source>
</evidence>
<evidence type="ECO:0000256" key="3">
    <source>
        <dbReference type="ARBA" id="ARBA00022771"/>
    </source>
</evidence>
<dbReference type="SMART" id="SM00356">
    <property type="entry name" value="ZnF_C3H1"/>
    <property type="match status" value="2"/>
</dbReference>
<feature type="domain" description="C3H1-type" evidence="6">
    <location>
        <begin position="24"/>
        <end position="52"/>
    </location>
</feature>
<dbReference type="GO" id="GO:0030154">
    <property type="term" value="P:cell differentiation"/>
    <property type="evidence" value="ECO:0007669"/>
    <property type="project" value="UniProtKB-ARBA"/>
</dbReference>
<evidence type="ECO:0000313" key="8">
    <source>
        <dbReference type="Proteomes" id="UP000274131"/>
    </source>
</evidence>
<dbReference type="GO" id="GO:0003730">
    <property type="term" value="F:mRNA 3'-UTR binding"/>
    <property type="evidence" value="ECO:0007669"/>
    <property type="project" value="TreeGrafter"/>
</dbReference>
<dbReference type="InterPro" id="IPR036855">
    <property type="entry name" value="Znf_CCCH_sf"/>
</dbReference>
<dbReference type="GO" id="GO:0043186">
    <property type="term" value="C:P granule"/>
    <property type="evidence" value="ECO:0007669"/>
    <property type="project" value="UniProtKB-ARBA"/>
</dbReference>
<dbReference type="EMBL" id="UXUI01007750">
    <property type="protein sequence ID" value="VDD89300.1"/>
    <property type="molecule type" value="Genomic_DNA"/>
</dbReference>
<dbReference type="FunFam" id="4.10.1000.10:FF:000018">
    <property type="entry name" value="Zinc finger protein"/>
    <property type="match status" value="1"/>
</dbReference>
<keyword evidence="2" id="KW-0677">Repeat</keyword>